<dbReference type="AlphaFoldDB" id="A0A1Q2CKD7"/>
<feature type="domain" description="Major facilitator superfamily (MFS) profile" evidence="6">
    <location>
        <begin position="18"/>
        <end position="400"/>
    </location>
</feature>
<name>A0A1Q2CKD7_9ACTN</name>
<protein>
    <recommendedName>
        <fullName evidence="6">Major facilitator superfamily (MFS) profile domain-containing protein</fullName>
    </recommendedName>
</protein>
<evidence type="ECO:0000313" key="8">
    <source>
        <dbReference type="Proteomes" id="UP000188145"/>
    </source>
</evidence>
<sequence length="403" mass="42069">MRADEKGLTVIEHLRRWWPLVALLALAFNLRPVAVAVGPVLEEISADIGLTGTTAGLLTSLPTICFASFGALAPTIARKLGDHLAIALALGVLILGQVGRLLAPSPVPFLLTSMVALAGMALANVLMPSLVRQHYPRRIGLATALYSFTLTVGVTTASVATVPVAHAMGGWRAALAVWVVAAAAALVAWLPLLRSRTKRRADAQSRVTLGQIARTRLGWALAVLFGIQSAQAYSIFGWLPSVYRSAGLDEVQAGLMLGIATGVGLVPAFAIPAYVARTRNPTVLFLVIMAFLVAGYTGLLLAPSSAPWLWAIFLALGTASFPLLLALFGTRARTPTATAALSGFSQSVGYVIATLGPLSFGVLHSVTGGWTAPIALQLCLVAPMLLAGLYACRPVLVEDELGA</sequence>
<dbReference type="PANTHER" id="PTHR23523">
    <property type="match status" value="1"/>
</dbReference>
<feature type="transmembrane region" description="Helical" evidence="5">
    <location>
        <begin position="217"/>
        <end position="239"/>
    </location>
</feature>
<feature type="transmembrane region" description="Helical" evidence="5">
    <location>
        <begin position="171"/>
        <end position="192"/>
    </location>
</feature>
<feature type="transmembrane region" description="Helical" evidence="5">
    <location>
        <begin position="53"/>
        <end position="72"/>
    </location>
</feature>
<reference evidence="8" key="1">
    <citation type="submission" date="2017-02" db="EMBL/GenBank/DDBJ databases">
        <title>Tessaracoccus aquaemaris sp. nov., isolated from the intestine of a Korean rockfish, Sebastes schlegelii, in a marine aquaculture pond.</title>
        <authorList>
            <person name="Tak E.J."/>
            <person name="Bae J.-W."/>
        </authorList>
    </citation>
    <scope>NUCLEOTIDE SEQUENCE [LARGE SCALE GENOMIC DNA]</scope>
    <source>
        <strain evidence="8">NSG39</strain>
    </source>
</reference>
<dbReference type="STRING" id="1332264.BW730_02470"/>
<evidence type="ECO:0000256" key="2">
    <source>
        <dbReference type="ARBA" id="ARBA00022692"/>
    </source>
</evidence>
<feature type="transmembrane region" description="Helical" evidence="5">
    <location>
        <begin position="251"/>
        <end position="276"/>
    </location>
</feature>
<evidence type="ECO:0000256" key="3">
    <source>
        <dbReference type="ARBA" id="ARBA00022989"/>
    </source>
</evidence>
<feature type="transmembrane region" description="Helical" evidence="5">
    <location>
        <begin position="308"/>
        <end position="328"/>
    </location>
</feature>
<feature type="transmembrane region" description="Helical" evidence="5">
    <location>
        <begin position="372"/>
        <end position="392"/>
    </location>
</feature>
<comment type="subcellular location">
    <subcellularLocation>
        <location evidence="1">Cell membrane</location>
        <topology evidence="1">Multi-pass membrane protein</topology>
    </subcellularLocation>
</comment>
<feature type="transmembrane region" description="Helical" evidence="5">
    <location>
        <begin position="283"/>
        <end position="302"/>
    </location>
</feature>
<dbReference type="KEGG" id="tes:BW730_02470"/>
<organism evidence="7 8">
    <name type="scientific">Tessaracoccus aquimaris</name>
    <dbReference type="NCBI Taxonomy" id="1332264"/>
    <lineage>
        <taxon>Bacteria</taxon>
        <taxon>Bacillati</taxon>
        <taxon>Actinomycetota</taxon>
        <taxon>Actinomycetes</taxon>
        <taxon>Propionibacteriales</taxon>
        <taxon>Propionibacteriaceae</taxon>
        <taxon>Tessaracoccus</taxon>
    </lineage>
</organism>
<accession>A0A1Q2CKD7</accession>
<feature type="transmembrane region" description="Helical" evidence="5">
    <location>
        <begin position="139"/>
        <end position="165"/>
    </location>
</feature>
<keyword evidence="3 5" id="KW-1133">Transmembrane helix</keyword>
<dbReference type="Proteomes" id="UP000188145">
    <property type="component" value="Chromosome"/>
</dbReference>
<dbReference type="EMBL" id="CP019606">
    <property type="protein sequence ID" value="AQP46571.1"/>
    <property type="molecule type" value="Genomic_DNA"/>
</dbReference>
<dbReference type="SUPFAM" id="SSF103473">
    <property type="entry name" value="MFS general substrate transporter"/>
    <property type="match status" value="1"/>
</dbReference>
<dbReference type="InterPro" id="IPR052524">
    <property type="entry name" value="MFS_Cyanate_Porter"/>
</dbReference>
<dbReference type="InterPro" id="IPR036259">
    <property type="entry name" value="MFS_trans_sf"/>
</dbReference>
<dbReference type="GO" id="GO:0005886">
    <property type="term" value="C:plasma membrane"/>
    <property type="evidence" value="ECO:0007669"/>
    <property type="project" value="UniProtKB-SubCell"/>
</dbReference>
<dbReference type="InterPro" id="IPR020846">
    <property type="entry name" value="MFS_dom"/>
</dbReference>
<dbReference type="Pfam" id="PF07690">
    <property type="entry name" value="MFS_1"/>
    <property type="match status" value="1"/>
</dbReference>
<keyword evidence="8" id="KW-1185">Reference proteome</keyword>
<evidence type="ECO:0000256" key="1">
    <source>
        <dbReference type="ARBA" id="ARBA00004651"/>
    </source>
</evidence>
<keyword evidence="4 5" id="KW-0472">Membrane</keyword>
<evidence type="ECO:0000256" key="4">
    <source>
        <dbReference type="ARBA" id="ARBA00023136"/>
    </source>
</evidence>
<dbReference type="PROSITE" id="PS50850">
    <property type="entry name" value="MFS"/>
    <property type="match status" value="1"/>
</dbReference>
<gene>
    <name evidence="7" type="ORF">BW730_02470</name>
</gene>
<keyword evidence="2 5" id="KW-0812">Transmembrane</keyword>
<dbReference type="GO" id="GO:0022857">
    <property type="term" value="F:transmembrane transporter activity"/>
    <property type="evidence" value="ECO:0007669"/>
    <property type="project" value="InterPro"/>
</dbReference>
<evidence type="ECO:0000256" key="5">
    <source>
        <dbReference type="SAM" id="Phobius"/>
    </source>
</evidence>
<proteinExistence type="predicted"/>
<feature type="transmembrane region" description="Helical" evidence="5">
    <location>
        <begin position="109"/>
        <end position="127"/>
    </location>
</feature>
<feature type="transmembrane region" description="Helical" evidence="5">
    <location>
        <begin position="20"/>
        <end position="41"/>
    </location>
</feature>
<evidence type="ECO:0000259" key="6">
    <source>
        <dbReference type="PROSITE" id="PS50850"/>
    </source>
</evidence>
<feature type="transmembrane region" description="Helical" evidence="5">
    <location>
        <begin position="348"/>
        <end position="366"/>
    </location>
</feature>
<evidence type="ECO:0000313" key="7">
    <source>
        <dbReference type="EMBL" id="AQP46571.1"/>
    </source>
</evidence>
<dbReference type="PANTHER" id="PTHR23523:SF2">
    <property type="entry name" value="2-NITROIMIDAZOLE TRANSPORTER"/>
    <property type="match status" value="1"/>
</dbReference>
<feature type="transmembrane region" description="Helical" evidence="5">
    <location>
        <begin position="84"/>
        <end position="103"/>
    </location>
</feature>
<dbReference type="Gene3D" id="1.20.1250.20">
    <property type="entry name" value="MFS general substrate transporter like domains"/>
    <property type="match status" value="1"/>
</dbReference>
<dbReference type="InterPro" id="IPR011701">
    <property type="entry name" value="MFS"/>
</dbReference>